<evidence type="ECO:0000256" key="2">
    <source>
        <dbReference type="ARBA" id="ARBA00022898"/>
    </source>
</evidence>
<evidence type="ECO:0000256" key="1">
    <source>
        <dbReference type="ARBA" id="ARBA00001933"/>
    </source>
</evidence>
<dbReference type="EMBL" id="JAAGBB010000012">
    <property type="protein sequence ID" value="MBR0665005.1"/>
    <property type="molecule type" value="Genomic_DNA"/>
</dbReference>
<dbReference type="PANTHER" id="PTHR32328:SF0">
    <property type="entry name" value="L-SERYL-TRNA(SEC) SELENIUM TRANSFERASE"/>
    <property type="match status" value="1"/>
</dbReference>
<evidence type="ECO:0000256" key="3">
    <source>
        <dbReference type="ARBA" id="ARBA00044507"/>
    </source>
</evidence>
<comment type="caution">
    <text evidence="4">The sequence shown here is derived from an EMBL/GenBank/DDBJ whole genome shotgun (WGS) entry which is preliminary data.</text>
</comment>
<dbReference type="RefSeq" id="WP_211852672.1">
    <property type="nucleotide sequence ID" value="NZ_JAAGBB010000012.1"/>
</dbReference>
<organism evidence="4 5">
    <name type="scientific">Plastoroseomonas hellenica</name>
    <dbReference type="NCBI Taxonomy" id="2687306"/>
    <lineage>
        <taxon>Bacteria</taxon>
        <taxon>Pseudomonadati</taxon>
        <taxon>Pseudomonadota</taxon>
        <taxon>Alphaproteobacteria</taxon>
        <taxon>Acetobacterales</taxon>
        <taxon>Acetobacteraceae</taxon>
        <taxon>Plastoroseomonas</taxon>
    </lineage>
</organism>
<comment type="similarity">
    <text evidence="3">Belongs to the SelA family.</text>
</comment>
<evidence type="ECO:0000313" key="5">
    <source>
        <dbReference type="Proteomes" id="UP001196870"/>
    </source>
</evidence>
<evidence type="ECO:0000313" key="4">
    <source>
        <dbReference type="EMBL" id="MBR0665005.1"/>
    </source>
</evidence>
<keyword evidence="2" id="KW-0663">Pyridoxal phosphate</keyword>
<gene>
    <name evidence="4" type="ORF">GXW71_11635</name>
</gene>
<protein>
    <recommendedName>
        <fullName evidence="6">Selenocysteine synthase</fullName>
    </recommendedName>
</protein>
<dbReference type="PANTHER" id="PTHR32328">
    <property type="entry name" value="L-SERYL-TRNA(SEC) SELENIUM TRANSFERASE"/>
    <property type="match status" value="1"/>
</dbReference>
<sequence>MGVLEDLGIARVINAYGTNTRLSGGLLDPEVTAAMAEASRVTVDMLDLQAAASRTIAGATGAEAGIVTAGASAALLLAAAACLAGLDAAAMNRLPEPRGEDRFGGGGRREIVAIRSQRNMYDRALRVAGARIVEVGIPDRVSGPGVRDAAAWEVEQAIGPRTVAVYWLAQPQSLPTLPEVVAVAHARGVPVIVDAAAQLPPSVNLRRFIAEGADLVCFSGGKAIGGPQASGMLAGRRDLVSSALVQMLDLDLPEAQFAPPPEFAPLAALRGVPHHGIGRSCKVGKEEVVGLLVALRRFVAADADARSAAWTARLHAVMAAAGAVPGVAMELLPDGAKPGLPLLMLRFADAERATDAEARLRQHQPAVHLDASRIAQGILAVNPIAVADGDIALLGAAIAACCAG</sequence>
<accession>A0ABS5EXI6</accession>
<proteinExistence type="inferred from homology"/>
<dbReference type="InterPro" id="IPR018319">
    <property type="entry name" value="SelA-like"/>
</dbReference>
<dbReference type="Gene3D" id="3.40.640.10">
    <property type="entry name" value="Type I PLP-dependent aspartate aminotransferase-like (Major domain)"/>
    <property type="match status" value="1"/>
</dbReference>
<reference evidence="5" key="1">
    <citation type="journal article" date="2021" name="Syst. Appl. Microbiol.">
        <title>Roseomonas hellenica sp. nov., isolated from roots of wild-growing Alkanna tinctoria.</title>
        <authorList>
            <person name="Rat A."/>
            <person name="Naranjo H.D."/>
            <person name="Lebbe L."/>
            <person name="Cnockaert M."/>
            <person name="Krigas N."/>
            <person name="Grigoriadou K."/>
            <person name="Maloupa E."/>
            <person name="Willems A."/>
        </authorList>
    </citation>
    <scope>NUCLEOTIDE SEQUENCE [LARGE SCALE GENOMIC DNA]</scope>
    <source>
        <strain evidence="5">LMG 31523</strain>
    </source>
</reference>
<name>A0ABS5EXI6_9PROT</name>
<dbReference type="SUPFAM" id="SSF53383">
    <property type="entry name" value="PLP-dependent transferases"/>
    <property type="match status" value="1"/>
</dbReference>
<dbReference type="InterPro" id="IPR015421">
    <property type="entry name" value="PyrdxlP-dep_Trfase_major"/>
</dbReference>
<keyword evidence="5" id="KW-1185">Reference proteome</keyword>
<dbReference type="Pfam" id="PF03841">
    <property type="entry name" value="SelA"/>
    <property type="match status" value="1"/>
</dbReference>
<comment type="cofactor">
    <cofactor evidence="1">
        <name>pyridoxal 5'-phosphate</name>
        <dbReference type="ChEBI" id="CHEBI:597326"/>
    </cofactor>
</comment>
<evidence type="ECO:0008006" key="6">
    <source>
        <dbReference type="Google" id="ProtNLM"/>
    </source>
</evidence>
<dbReference type="InterPro" id="IPR015424">
    <property type="entry name" value="PyrdxlP-dep_Trfase"/>
</dbReference>
<dbReference type="Proteomes" id="UP001196870">
    <property type="component" value="Unassembled WGS sequence"/>
</dbReference>